<proteinExistence type="predicted"/>
<evidence type="ECO:0000256" key="1">
    <source>
        <dbReference type="SAM" id="MobiDB-lite"/>
    </source>
</evidence>
<keyword evidence="3" id="KW-1185">Reference proteome</keyword>
<sequence>MSKVKVIRNRRRQQVGFTHPDGPAAGANAMRQHLASVYSGDGLPSRRPDPLPSVSGMVPFDLDSQAPGSWS</sequence>
<dbReference type="Proteomes" id="UP000716291">
    <property type="component" value="Unassembled WGS sequence"/>
</dbReference>
<feature type="region of interest" description="Disordered" evidence="1">
    <location>
        <begin position="1"/>
        <end position="26"/>
    </location>
</feature>
<name>A0A9P6WS14_RHIOR</name>
<protein>
    <submittedName>
        <fullName evidence="2">Uncharacterized protein</fullName>
    </submittedName>
</protein>
<feature type="region of interest" description="Disordered" evidence="1">
    <location>
        <begin position="38"/>
        <end position="71"/>
    </location>
</feature>
<gene>
    <name evidence="2" type="ORF">G6F64_015449</name>
</gene>
<dbReference type="AlphaFoldDB" id="A0A9P6WS14"/>
<feature type="compositionally biased region" description="Basic residues" evidence="1">
    <location>
        <begin position="1"/>
        <end position="13"/>
    </location>
</feature>
<comment type="caution">
    <text evidence="2">The sequence shown here is derived from an EMBL/GenBank/DDBJ whole genome shotgun (WGS) entry which is preliminary data.</text>
</comment>
<reference evidence="2" key="1">
    <citation type="journal article" date="2020" name="Microb. Genom.">
        <title>Genetic diversity of clinical and environmental Mucorales isolates obtained from an investigation of mucormycosis cases among solid organ transplant recipients.</title>
        <authorList>
            <person name="Nguyen M.H."/>
            <person name="Kaul D."/>
            <person name="Muto C."/>
            <person name="Cheng S.J."/>
            <person name="Richter R.A."/>
            <person name="Bruno V.M."/>
            <person name="Liu G."/>
            <person name="Beyhan S."/>
            <person name="Sundermann A.J."/>
            <person name="Mounaud S."/>
            <person name="Pasculle A.W."/>
            <person name="Nierman W.C."/>
            <person name="Driscoll E."/>
            <person name="Cumbie R."/>
            <person name="Clancy C.J."/>
            <person name="Dupont C.L."/>
        </authorList>
    </citation>
    <scope>NUCLEOTIDE SEQUENCE</scope>
    <source>
        <strain evidence="2">GL11</strain>
    </source>
</reference>
<accession>A0A9P6WS14</accession>
<organism evidence="2 3">
    <name type="scientific">Rhizopus oryzae</name>
    <name type="common">Mucormycosis agent</name>
    <name type="synonym">Rhizopus arrhizus var. delemar</name>
    <dbReference type="NCBI Taxonomy" id="64495"/>
    <lineage>
        <taxon>Eukaryota</taxon>
        <taxon>Fungi</taxon>
        <taxon>Fungi incertae sedis</taxon>
        <taxon>Mucoromycota</taxon>
        <taxon>Mucoromycotina</taxon>
        <taxon>Mucoromycetes</taxon>
        <taxon>Mucorales</taxon>
        <taxon>Mucorineae</taxon>
        <taxon>Rhizopodaceae</taxon>
        <taxon>Rhizopus</taxon>
    </lineage>
</organism>
<evidence type="ECO:0000313" key="3">
    <source>
        <dbReference type="Proteomes" id="UP000716291"/>
    </source>
</evidence>
<dbReference type="EMBL" id="JAANQT010014052">
    <property type="protein sequence ID" value="KAG1272892.1"/>
    <property type="molecule type" value="Genomic_DNA"/>
</dbReference>
<evidence type="ECO:0000313" key="2">
    <source>
        <dbReference type="EMBL" id="KAG1272892.1"/>
    </source>
</evidence>